<gene>
    <name evidence="1" type="ORF">llap_3399</name>
</gene>
<evidence type="ECO:0008006" key="3">
    <source>
        <dbReference type="Google" id="ProtNLM"/>
    </source>
</evidence>
<reference evidence="2" key="1">
    <citation type="submission" date="2017-11" db="EMBL/GenBank/DDBJ databases">
        <authorList>
            <person name="Lima N.C."/>
            <person name="Parody-Merino A.M."/>
            <person name="Battley P.F."/>
            <person name="Fidler A.E."/>
            <person name="Prosdocimi F."/>
        </authorList>
    </citation>
    <scope>NUCLEOTIDE SEQUENCE [LARGE SCALE GENOMIC DNA]</scope>
</reference>
<organism evidence="1 2">
    <name type="scientific">Limosa lapponica baueri</name>
    <dbReference type="NCBI Taxonomy" id="1758121"/>
    <lineage>
        <taxon>Eukaryota</taxon>
        <taxon>Metazoa</taxon>
        <taxon>Chordata</taxon>
        <taxon>Craniata</taxon>
        <taxon>Vertebrata</taxon>
        <taxon>Euteleostomi</taxon>
        <taxon>Archelosauria</taxon>
        <taxon>Archosauria</taxon>
        <taxon>Dinosauria</taxon>
        <taxon>Saurischia</taxon>
        <taxon>Theropoda</taxon>
        <taxon>Coelurosauria</taxon>
        <taxon>Aves</taxon>
        <taxon>Neognathae</taxon>
        <taxon>Neoaves</taxon>
        <taxon>Charadriiformes</taxon>
        <taxon>Scolopacidae</taxon>
        <taxon>Limosa</taxon>
    </lineage>
</organism>
<reference evidence="2" key="2">
    <citation type="submission" date="2017-12" db="EMBL/GenBank/DDBJ databases">
        <title>Genome sequence of the Bar-tailed Godwit (Limosa lapponica baueri).</title>
        <authorList>
            <person name="Lima N.C.B."/>
            <person name="Parody-Merino A.M."/>
            <person name="Battley P.F."/>
            <person name="Fidler A.E."/>
            <person name="Prosdocimi F."/>
        </authorList>
    </citation>
    <scope>NUCLEOTIDE SEQUENCE [LARGE SCALE GENOMIC DNA]</scope>
</reference>
<evidence type="ECO:0000313" key="1">
    <source>
        <dbReference type="EMBL" id="PKU46297.1"/>
    </source>
</evidence>
<dbReference type="AlphaFoldDB" id="A0A2I0UJR7"/>
<dbReference type="EMBL" id="KZ505717">
    <property type="protein sequence ID" value="PKU46297.1"/>
    <property type="molecule type" value="Genomic_DNA"/>
</dbReference>
<sequence>MDFGIECTLSKFAGVWSDRHAGGKGCHPDRPGQALGVGLCKPHKVQQGQVQGPTCGLGQSKHKYRLGGEWIESGPEEKDLAILVDEKLNMSQQCKLTANCILGRIKRSMASRLREVILSLYSPLMRLGGNIVKKTAAGKTQVNDEKLNSQIFMQIENNGGI</sequence>
<dbReference type="OrthoDB" id="73680at2759"/>
<evidence type="ECO:0000313" key="2">
    <source>
        <dbReference type="Proteomes" id="UP000233556"/>
    </source>
</evidence>
<keyword evidence="2" id="KW-1185">Reference proteome</keyword>
<protein>
    <recommendedName>
        <fullName evidence="3">Rna-directed dna polymerase from mobile element jockey-like</fullName>
    </recommendedName>
</protein>
<proteinExistence type="predicted"/>
<accession>A0A2I0UJR7</accession>
<name>A0A2I0UJR7_LIMLA</name>
<dbReference type="Proteomes" id="UP000233556">
    <property type="component" value="Unassembled WGS sequence"/>
</dbReference>